<reference evidence="1" key="1">
    <citation type="submission" date="2022-02" db="EMBL/GenBank/DDBJ databases">
        <title>Plant Genome Project.</title>
        <authorList>
            <person name="Zhang R.-G."/>
        </authorList>
    </citation>
    <scope>NUCLEOTIDE SEQUENCE</scope>
    <source>
        <strain evidence="1">AT1</strain>
    </source>
</reference>
<organism evidence="1 2">
    <name type="scientific">Rhododendron molle</name>
    <name type="common">Chinese azalea</name>
    <name type="synonym">Azalea mollis</name>
    <dbReference type="NCBI Taxonomy" id="49168"/>
    <lineage>
        <taxon>Eukaryota</taxon>
        <taxon>Viridiplantae</taxon>
        <taxon>Streptophyta</taxon>
        <taxon>Embryophyta</taxon>
        <taxon>Tracheophyta</taxon>
        <taxon>Spermatophyta</taxon>
        <taxon>Magnoliopsida</taxon>
        <taxon>eudicotyledons</taxon>
        <taxon>Gunneridae</taxon>
        <taxon>Pentapetalae</taxon>
        <taxon>asterids</taxon>
        <taxon>Ericales</taxon>
        <taxon>Ericaceae</taxon>
        <taxon>Ericoideae</taxon>
        <taxon>Rhodoreae</taxon>
        <taxon>Rhododendron</taxon>
    </lineage>
</organism>
<accession>A0ACC0L902</accession>
<protein>
    <submittedName>
        <fullName evidence="1">Uncharacterized protein</fullName>
    </submittedName>
</protein>
<evidence type="ECO:0000313" key="1">
    <source>
        <dbReference type="EMBL" id="KAI8525243.1"/>
    </source>
</evidence>
<dbReference type="Proteomes" id="UP001062846">
    <property type="component" value="Chromosome 13"/>
</dbReference>
<name>A0ACC0L902_RHOML</name>
<sequence>MLHHPCLPPTNGGIAEDHTLISNPSKHNNYRTRYPRSTVKFFLFFHCISIKDCVFP</sequence>
<gene>
    <name evidence="1" type="ORF">RHMOL_Rhmol13G0215000</name>
</gene>
<proteinExistence type="predicted"/>
<dbReference type="EMBL" id="CM046400">
    <property type="protein sequence ID" value="KAI8525243.1"/>
    <property type="molecule type" value="Genomic_DNA"/>
</dbReference>
<evidence type="ECO:0000313" key="2">
    <source>
        <dbReference type="Proteomes" id="UP001062846"/>
    </source>
</evidence>
<keyword evidence="2" id="KW-1185">Reference proteome</keyword>
<comment type="caution">
    <text evidence="1">The sequence shown here is derived from an EMBL/GenBank/DDBJ whole genome shotgun (WGS) entry which is preliminary data.</text>
</comment>